<dbReference type="InterPro" id="IPR036390">
    <property type="entry name" value="WH_DNA-bd_sf"/>
</dbReference>
<proteinExistence type="predicted"/>
<dbReference type="Pfam" id="PF03551">
    <property type="entry name" value="PadR"/>
    <property type="match status" value="1"/>
</dbReference>
<name>A0ABW3CQS7_9ACTN</name>
<evidence type="ECO:0000313" key="3">
    <source>
        <dbReference type="Proteomes" id="UP001597083"/>
    </source>
</evidence>
<dbReference type="InterPro" id="IPR005149">
    <property type="entry name" value="Tscrpt_reg_PadR_N"/>
</dbReference>
<protein>
    <submittedName>
        <fullName evidence="2">PadR family transcriptional regulator</fullName>
    </submittedName>
</protein>
<evidence type="ECO:0000313" key="2">
    <source>
        <dbReference type="EMBL" id="MFD0856903.1"/>
    </source>
</evidence>
<evidence type="ECO:0000259" key="1">
    <source>
        <dbReference type="Pfam" id="PF03551"/>
    </source>
</evidence>
<dbReference type="InterPro" id="IPR036388">
    <property type="entry name" value="WH-like_DNA-bd_sf"/>
</dbReference>
<dbReference type="SUPFAM" id="SSF46785">
    <property type="entry name" value="Winged helix' DNA-binding domain"/>
    <property type="match status" value="1"/>
</dbReference>
<sequence length="219" mass="24764">MSSSKAPRLTTTSYALLGLLAVQPWTAYELTQQMQRSLHYVWPKSESLLYTEPKKLVEAGLATVTQQQRGERTRAQYHITEAGRRALEAWLDTQPAAPLFEIETMLRVTFADQGTPDQLTRSLRAAATWAEEEMARARPQIESYLEAGGPFPERLHLIAILVGFYGEMFDLIRRYCTDTADMVESWNTTTAVPLDTDLRSLLERAQTLATKATKETPRP</sequence>
<dbReference type="Proteomes" id="UP001597083">
    <property type="component" value="Unassembled WGS sequence"/>
</dbReference>
<dbReference type="PANTHER" id="PTHR43252">
    <property type="entry name" value="TRANSCRIPTIONAL REGULATOR YQJI"/>
    <property type="match status" value="1"/>
</dbReference>
<dbReference type="PANTHER" id="PTHR43252:SF2">
    <property type="entry name" value="TRANSCRIPTION REGULATOR, PADR-LIKE FAMILY"/>
    <property type="match status" value="1"/>
</dbReference>
<reference evidence="3" key="1">
    <citation type="journal article" date="2019" name="Int. J. Syst. Evol. Microbiol.">
        <title>The Global Catalogue of Microorganisms (GCM) 10K type strain sequencing project: providing services to taxonomists for standard genome sequencing and annotation.</title>
        <authorList>
            <consortium name="The Broad Institute Genomics Platform"/>
            <consortium name="The Broad Institute Genome Sequencing Center for Infectious Disease"/>
            <person name="Wu L."/>
            <person name="Ma J."/>
        </authorList>
    </citation>
    <scope>NUCLEOTIDE SEQUENCE [LARGE SCALE GENOMIC DNA]</scope>
    <source>
        <strain evidence="3">JCM 31696</strain>
    </source>
</reference>
<organism evidence="2 3">
    <name type="scientific">Actinomadura adrarensis</name>
    <dbReference type="NCBI Taxonomy" id="1819600"/>
    <lineage>
        <taxon>Bacteria</taxon>
        <taxon>Bacillati</taxon>
        <taxon>Actinomycetota</taxon>
        <taxon>Actinomycetes</taxon>
        <taxon>Streptosporangiales</taxon>
        <taxon>Thermomonosporaceae</taxon>
        <taxon>Actinomadura</taxon>
    </lineage>
</organism>
<keyword evidence="3" id="KW-1185">Reference proteome</keyword>
<dbReference type="Gene3D" id="1.10.10.10">
    <property type="entry name" value="Winged helix-like DNA-binding domain superfamily/Winged helix DNA-binding domain"/>
    <property type="match status" value="1"/>
</dbReference>
<dbReference type="EMBL" id="JBHTIR010004296">
    <property type="protein sequence ID" value="MFD0856903.1"/>
    <property type="molecule type" value="Genomic_DNA"/>
</dbReference>
<comment type="caution">
    <text evidence="2">The sequence shown here is derived from an EMBL/GenBank/DDBJ whole genome shotgun (WGS) entry which is preliminary data.</text>
</comment>
<feature type="domain" description="Transcription regulator PadR N-terminal" evidence="1">
    <location>
        <begin position="16"/>
        <end position="88"/>
    </location>
</feature>
<accession>A0ABW3CQS7</accession>
<gene>
    <name evidence="2" type="ORF">ACFQ07_32030</name>
</gene>